<dbReference type="Pfam" id="PF00005">
    <property type="entry name" value="ABC_tran"/>
    <property type="match status" value="1"/>
</dbReference>
<dbReference type="Proteomes" id="UP000000758">
    <property type="component" value="Chromosome"/>
</dbReference>
<keyword evidence="5" id="KW-0029">Amino-acid transport</keyword>
<sequence>MAVISTKSLHSGYGKKVILQGVDFEAGNGITVVVGANGSGKSTVLKSMVSQCDIMSGSVMLEGREITGMRPHRIARMGVCYMPQRSNVFQELTIAENLAISSGSSSAALDLFPELDQGRGRKASQLSGGQRQMLAMAMAVTAHPKVLLFDEPTAALSPKNATAVFAKIREVQKALGTCVVLVEQNARSALEICDNAYLLVGGTVRYTGPPAELSADLRSYLGV</sequence>
<dbReference type="STRING" id="414004.CENSYa_1225"/>
<evidence type="ECO:0000256" key="1">
    <source>
        <dbReference type="ARBA" id="ARBA00005417"/>
    </source>
</evidence>
<proteinExistence type="inferred from homology"/>
<dbReference type="InterPro" id="IPR017871">
    <property type="entry name" value="ABC_transporter-like_CS"/>
</dbReference>
<dbReference type="GO" id="GO:0015807">
    <property type="term" value="P:L-amino acid transport"/>
    <property type="evidence" value="ECO:0007669"/>
    <property type="project" value="TreeGrafter"/>
</dbReference>
<dbReference type="SUPFAM" id="SSF52540">
    <property type="entry name" value="P-loop containing nucleoside triphosphate hydrolases"/>
    <property type="match status" value="1"/>
</dbReference>
<gene>
    <name evidence="7" type="ordered locus">CENSYa_1225</name>
</gene>
<dbReference type="EnsemblBacteria" id="ABK77849">
    <property type="protein sequence ID" value="ABK77849"/>
    <property type="gene ID" value="CENSYa_1225"/>
</dbReference>
<keyword evidence="4" id="KW-0067">ATP-binding</keyword>
<evidence type="ECO:0000256" key="4">
    <source>
        <dbReference type="ARBA" id="ARBA00022840"/>
    </source>
</evidence>
<dbReference type="GO" id="GO:0005524">
    <property type="term" value="F:ATP binding"/>
    <property type="evidence" value="ECO:0007669"/>
    <property type="project" value="UniProtKB-KW"/>
</dbReference>
<dbReference type="PROSITE" id="PS00211">
    <property type="entry name" value="ABC_TRANSPORTER_1"/>
    <property type="match status" value="1"/>
</dbReference>
<dbReference type="CDD" id="cd03224">
    <property type="entry name" value="ABC_TM1139_LivF_branched"/>
    <property type="match status" value="1"/>
</dbReference>
<dbReference type="InterPro" id="IPR003439">
    <property type="entry name" value="ABC_transporter-like_ATP-bd"/>
</dbReference>
<dbReference type="PANTHER" id="PTHR43820:SF7">
    <property type="entry name" value="BRANCHED-CHAIN AMINO ACID TRANSPORT ATP-BINDING PROTEIN LIVF-RELATED"/>
    <property type="match status" value="1"/>
</dbReference>
<protein>
    <submittedName>
        <fullName evidence="7">ABC-type branched-chain amino acid transport system, ATPase component</fullName>
    </submittedName>
</protein>
<dbReference type="InterPro" id="IPR027417">
    <property type="entry name" value="P-loop_NTPase"/>
</dbReference>
<keyword evidence="8" id="KW-1185">Reference proteome</keyword>
<keyword evidence="2" id="KW-0813">Transport</keyword>
<organism evidence="7 8">
    <name type="scientific">Cenarchaeum symbiosum (strain A)</name>
    <dbReference type="NCBI Taxonomy" id="414004"/>
    <lineage>
        <taxon>Archaea</taxon>
        <taxon>Nitrososphaerota</taxon>
        <taxon>Candidatus Cenarchaeales</taxon>
        <taxon>Candidatus Cenarchaeaceae</taxon>
        <taxon>Candidatus Cenarchaeum</taxon>
    </lineage>
</organism>
<dbReference type="HOGENOM" id="CLU_000604_1_2_2"/>
<dbReference type="SMART" id="SM00382">
    <property type="entry name" value="AAA"/>
    <property type="match status" value="1"/>
</dbReference>
<evidence type="ECO:0000256" key="3">
    <source>
        <dbReference type="ARBA" id="ARBA00022741"/>
    </source>
</evidence>
<keyword evidence="3" id="KW-0547">Nucleotide-binding</keyword>
<comment type="similarity">
    <text evidence="1">Belongs to the ABC transporter superfamily.</text>
</comment>
<dbReference type="InterPro" id="IPR003593">
    <property type="entry name" value="AAA+_ATPase"/>
</dbReference>
<evidence type="ECO:0000259" key="6">
    <source>
        <dbReference type="PROSITE" id="PS50893"/>
    </source>
</evidence>
<reference evidence="7 8" key="1">
    <citation type="journal article" date="2006" name="Proc. Natl. Acad. Sci. U.S.A.">
        <title>Genomic analysis of the uncultivated marine crenarchaeote Cenarchaeum symbiosum.</title>
        <authorList>
            <person name="Hallam S.J."/>
            <person name="Konstantinidis K.T."/>
            <person name="Putnam N."/>
            <person name="Schleper C."/>
            <person name="Watanabe Y."/>
            <person name="Sugahara J."/>
            <person name="Preston C."/>
            <person name="de la Torre J."/>
            <person name="Richardson P.M."/>
            <person name="DeLong E.F."/>
        </authorList>
    </citation>
    <scope>NUCLEOTIDE SEQUENCE [LARGE SCALE GENOMIC DNA]</scope>
    <source>
        <strain evidence="8">A</strain>
    </source>
</reference>
<evidence type="ECO:0000313" key="7">
    <source>
        <dbReference type="EMBL" id="ABK77849.1"/>
    </source>
</evidence>
<dbReference type="KEGG" id="csy:CENSYa_1225"/>
<dbReference type="EMBL" id="DP000238">
    <property type="protein sequence ID" value="ABK77849.1"/>
    <property type="molecule type" value="Genomic_DNA"/>
</dbReference>
<dbReference type="GO" id="GO:0016887">
    <property type="term" value="F:ATP hydrolysis activity"/>
    <property type="evidence" value="ECO:0007669"/>
    <property type="project" value="InterPro"/>
</dbReference>
<dbReference type="InterPro" id="IPR052156">
    <property type="entry name" value="BCAA_Transport_ATP-bd_LivF"/>
</dbReference>
<dbReference type="AlphaFoldDB" id="A0RWY2"/>
<dbReference type="PROSITE" id="PS50893">
    <property type="entry name" value="ABC_TRANSPORTER_2"/>
    <property type="match status" value="1"/>
</dbReference>
<dbReference type="PATRIC" id="fig|414004.10.peg.1118"/>
<feature type="domain" description="ABC transporter" evidence="6">
    <location>
        <begin position="4"/>
        <end position="223"/>
    </location>
</feature>
<accession>A0RWY2</accession>
<dbReference type="Gene3D" id="3.40.50.300">
    <property type="entry name" value="P-loop containing nucleotide triphosphate hydrolases"/>
    <property type="match status" value="1"/>
</dbReference>
<dbReference type="PANTHER" id="PTHR43820">
    <property type="entry name" value="HIGH-AFFINITY BRANCHED-CHAIN AMINO ACID TRANSPORT ATP-BINDING PROTEIN LIVF"/>
    <property type="match status" value="1"/>
</dbReference>
<dbReference type="GO" id="GO:0015658">
    <property type="term" value="F:branched-chain amino acid transmembrane transporter activity"/>
    <property type="evidence" value="ECO:0007669"/>
    <property type="project" value="TreeGrafter"/>
</dbReference>
<evidence type="ECO:0000313" key="8">
    <source>
        <dbReference type="Proteomes" id="UP000000758"/>
    </source>
</evidence>
<evidence type="ECO:0000256" key="5">
    <source>
        <dbReference type="ARBA" id="ARBA00022970"/>
    </source>
</evidence>
<name>A0RWY2_CENSY</name>
<evidence type="ECO:0000256" key="2">
    <source>
        <dbReference type="ARBA" id="ARBA00022448"/>
    </source>
</evidence>